<feature type="region of interest" description="Disordered" evidence="7">
    <location>
        <begin position="370"/>
        <end position="402"/>
    </location>
</feature>
<dbReference type="CDD" id="cd14014">
    <property type="entry name" value="STKc_PknB_like"/>
    <property type="match status" value="1"/>
</dbReference>
<dbReference type="Pfam" id="PF00069">
    <property type="entry name" value="Pkinase"/>
    <property type="match status" value="1"/>
</dbReference>
<evidence type="ECO:0000313" key="11">
    <source>
        <dbReference type="Proteomes" id="UP000465240"/>
    </source>
</evidence>
<keyword evidence="11" id="KW-1185">Reference proteome</keyword>
<feature type="compositionally biased region" description="Low complexity" evidence="7">
    <location>
        <begin position="292"/>
        <end position="306"/>
    </location>
</feature>
<dbReference type="GO" id="GO:0016301">
    <property type="term" value="F:kinase activity"/>
    <property type="evidence" value="ECO:0007669"/>
    <property type="project" value="UniProtKB-KW"/>
</dbReference>
<evidence type="ECO:0000256" key="1">
    <source>
        <dbReference type="ARBA" id="ARBA00012513"/>
    </source>
</evidence>
<keyword evidence="8" id="KW-0472">Membrane</keyword>
<keyword evidence="5 10" id="KW-0418">Kinase</keyword>
<feature type="compositionally biased region" description="Low complexity" evidence="7">
    <location>
        <begin position="551"/>
        <end position="570"/>
    </location>
</feature>
<feature type="domain" description="Protein kinase" evidence="9">
    <location>
        <begin position="12"/>
        <end position="278"/>
    </location>
</feature>
<accession>A0ABQ1C1R4</accession>
<name>A0ABQ1C1R4_9MYCO</name>
<dbReference type="SMART" id="SM00219">
    <property type="entry name" value="TyrKc"/>
    <property type="match status" value="1"/>
</dbReference>
<dbReference type="InterPro" id="IPR000719">
    <property type="entry name" value="Prot_kinase_dom"/>
</dbReference>
<keyword evidence="8" id="KW-1133">Transmembrane helix</keyword>
<dbReference type="PROSITE" id="PS00109">
    <property type="entry name" value="PROTEIN_KINASE_TYR"/>
    <property type="match status" value="1"/>
</dbReference>
<sequence>MALASGASYAGYTVVRMLRSSATGEIYLAQRPDLPGWRALKVLSLTADDEFRARFHRENISVANLYHLNIVEVHERGEFDGQLWVAMDYVDGTDAAQLMADRFPAVLPVGEVVAIITGAAAGLDFAHQRGVLHRDVRPGNLLVTTPGAGEPRIMVSDFGLQRPAGEAGYAAPEESTGAAIDARTDQYALAATAMHLFTGAPPTPGSPPRLSELRPDLARFDEVFGRALAADPADRFGSCREFAAALAERAGIVDRESPEEPVALPAVEPAYVVDYPVYAWPEVASQQPVPEPAAGSAPGHAPGHAPGRPPDRPRGLLRSAAGSMARRLEAFSTGSGESRRFGPRRMLLGAVAVLLLVGLLAAGIAIGRRTSAPTPQAGRPVAAPSSTTTGSTPAAAPLPLDGTYRIEVQRSRQTFDTTPTPQPPDVETWWAIRSSCTPTRCLAAATLLNDSDHSREKSPDVHPLLLEFIDGQWRSRAETTKFPCVGPNGQASTQTTIQVLTLQPQSPRELAGELAVTVKTNECSQLGGLIRIPTVASRESDIPPAVNVPDPVTITPTATPGTTVTTQTPTSRPSGPGG</sequence>
<feature type="region of interest" description="Disordered" evidence="7">
    <location>
        <begin position="541"/>
        <end position="578"/>
    </location>
</feature>
<evidence type="ECO:0000256" key="3">
    <source>
        <dbReference type="ARBA" id="ARBA00022679"/>
    </source>
</evidence>
<evidence type="ECO:0000313" key="10">
    <source>
        <dbReference type="EMBL" id="GFG78300.1"/>
    </source>
</evidence>
<dbReference type="InterPro" id="IPR008266">
    <property type="entry name" value="Tyr_kinase_AS"/>
</dbReference>
<dbReference type="PANTHER" id="PTHR43289:SF6">
    <property type="entry name" value="SERINE_THREONINE-PROTEIN KINASE NEKL-3"/>
    <property type="match status" value="1"/>
</dbReference>
<reference evidence="10 11" key="1">
    <citation type="journal article" date="2019" name="Emerg. Microbes Infect.">
        <title>Comprehensive subspecies identification of 175 nontuberculous mycobacteria species based on 7547 genomic profiles.</title>
        <authorList>
            <person name="Matsumoto Y."/>
            <person name="Kinjo T."/>
            <person name="Motooka D."/>
            <person name="Nabeya D."/>
            <person name="Jung N."/>
            <person name="Uechi K."/>
            <person name="Horii T."/>
            <person name="Iida T."/>
            <person name="Fujita J."/>
            <person name="Nakamura S."/>
        </authorList>
    </citation>
    <scope>NUCLEOTIDE SEQUENCE [LARGE SCALE GENOMIC DNA]</scope>
    <source>
        <strain evidence="10 11">JCM 18565</strain>
    </source>
</reference>
<evidence type="ECO:0000256" key="8">
    <source>
        <dbReference type="SAM" id="Phobius"/>
    </source>
</evidence>
<evidence type="ECO:0000256" key="6">
    <source>
        <dbReference type="ARBA" id="ARBA00022840"/>
    </source>
</evidence>
<feature type="compositionally biased region" description="Low complexity" evidence="7">
    <location>
        <begin position="382"/>
        <end position="397"/>
    </location>
</feature>
<evidence type="ECO:0000256" key="7">
    <source>
        <dbReference type="SAM" id="MobiDB-lite"/>
    </source>
</evidence>
<evidence type="ECO:0000256" key="2">
    <source>
        <dbReference type="ARBA" id="ARBA00022527"/>
    </source>
</evidence>
<keyword evidence="2" id="KW-0723">Serine/threonine-protein kinase</keyword>
<keyword evidence="4" id="KW-0547">Nucleotide-binding</keyword>
<dbReference type="Proteomes" id="UP000465240">
    <property type="component" value="Unassembled WGS sequence"/>
</dbReference>
<dbReference type="SUPFAM" id="SSF56112">
    <property type="entry name" value="Protein kinase-like (PK-like)"/>
    <property type="match status" value="1"/>
</dbReference>
<proteinExistence type="predicted"/>
<protein>
    <recommendedName>
        <fullName evidence="1">non-specific serine/threonine protein kinase</fullName>
        <ecNumber evidence="1">2.7.11.1</ecNumber>
    </recommendedName>
</protein>
<dbReference type="RefSeq" id="WP_120792265.1">
    <property type="nucleotide sequence ID" value="NZ_BLKX01000001.1"/>
</dbReference>
<dbReference type="Gene3D" id="1.10.510.10">
    <property type="entry name" value="Transferase(Phosphotransferase) domain 1"/>
    <property type="match status" value="1"/>
</dbReference>
<keyword evidence="8" id="KW-0812">Transmembrane</keyword>
<gene>
    <name evidence="10" type="primary">pknI</name>
    <name evidence="10" type="ORF">MPRG_15760</name>
</gene>
<dbReference type="InterPro" id="IPR020635">
    <property type="entry name" value="Tyr_kinase_cat_dom"/>
</dbReference>
<feature type="transmembrane region" description="Helical" evidence="8">
    <location>
        <begin position="346"/>
        <end position="366"/>
    </location>
</feature>
<evidence type="ECO:0000256" key="5">
    <source>
        <dbReference type="ARBA" id="ARBA00022777"/>
    </source>
</evidence>
<dbReference type="InterPro" id="IPR011009">
    <property type="entry name" value="Kinase-like_dom_sf"/>
</dbReference>
<comment type="caution">
    <text evidence="10">The sequence shown here is derived from an EMBL/GenBank/DDBJ whole genome shotgun (WGS) entry which is preliminary data.</text>
</comment>
<evidence type="ECO:0000256" key="4">
    <source>
        <dbReference type="ARBA" id="ARBA00022741"/>
    </source>
</evidence>
<organism evidence="10 11">
    <name type="scientific">Mycobacterium paragordonae</name>
    <dbReference type="NCBI Taxonomy" id="1389713"/>
    <lineage>
        <taxon>Bacteria</taxon>
        <taxon>Bacillati</taxon>
        <taxon>Actinomycetota</taxon>
        <taxon>Actinomycetes</taxon>
        <taxon>Mycobacteriales</taxon>
        <taxon>Mycobacteriaceae</taxon>
        <taxon>Mycobacterium</taxon>
    </lineage>
</organism>
<dbReference type="EC" id="2.7.11.1" evidence="1"/>
<dbReference type="PANTHER" id="PTHR43289">
    <property type="entry name" value="MITOGEN-ACTIVATED PROTEIN KINASE KINASE KINASE 20-RELATED"/>
    <property type="match status" value="1"/>
</dbReference>
<keyword evidence="6" id="KW-0067">ATP-binding</keyword>
<evidence type="ECO:0000259" key="9">
    <source>
        <dbReference type="PROSITE" id="PS50011"/>
    </source>
</evidence>
<dbReference type="Gene3D" id="3.30.200.20">
    <property type="entry name" value="Phosphorylase Kinase, domain 1"/>
    <property type="match status" value="1"/>
</dbReference>
<dbReference type="EMBL" id="BLKX01000001">
    <property type="protein sequence ID" value="GFG78300.1"/>
    <property type="molecule type" value="Genomic_DNA"/>
</dbReference>
<keyword evidence="3" id="KW-0808">Transferase</keyword>
<dbReference type="PROSITE" id="PS50011">
    <property type="entry name" value="PROTEIN_KINASE_DOM"/>
    <property type="match status" value="1"/>
</dbReference>
<feature type="region of interest" description="Disordered" evidence="7">
    <location>
        <begin position="288"/>
        <end position="317"/>
    </location>
</feature>